<feature type="domain" description="Ribosomal RNA methyltransferase FtsJ" evidence="13">
    <location>
        <begin position="28"/>
        <end position="204"/>
    </location>
</feature>
<feature type="binding site" evidence="11">
    <location>
        <position position="121"/>
    </location>
    <ligand>
        <name>S-adenosyl-L-methionine</name>
        <dbReference type="ChEBI" id="CHEBI:59789"/>
    </ligand>
</feature>
<dbReference type="Proteomes" id="UP000605253">
    <property type="component" value="Unassembled WGS sequence"/>
</dbReference>
<feature type="binding site" evidence="11">
    <location>
        <position position="62"/>
    </location>
    <ligand>
        <name>S-adenosyl-L-methionine</name>
        <dbReference type="ChEBI" id="CHEBI:59789"/>
    </ligand>
</feature>
<feature type="binding site" evidence="11">
    <location>
        <position position="80"/>
    </location>
    <ligand>
        <name>S-adenosyl-L-methionine</name>
        <dbReference type="ChEBI" id="CHEBI:59789"/>
    </ligand>
</feature>
<dbReference type="GO" id="GO:0005737">
    <property type="term" value="C:cytoplasm"/>
    <property type="evidence" value="ECO:0007669"/>
    <property type="project" value="UniProtKB-SubCell"/>
</dbReference>
<dbReference type="InterPro" id="IPR002877">
    <property type="entry name" value="RNA_MeTrfase_FtsJ_dom"/>
</dbReference>
<reference evidence="14" key="1">
    <citation type="journal article" date="2014" name="Int. J. Syst. Evol. Microbiol.">
        <title>Complete genome sequence of Corynebacterium casei LMG S-19264T (=DSM 44701T), isolated from a smear-ripened cheese.</title>
        <authorList>
            <consortium name="US DOE Joint Genome Institute (JGI-PGF)"/>
            <person name="Walter F."/>
            <person name="Albersmeier A."/>
            <person name="Kalinowski J."/>
            <person name="Ruckert C."/>
        </authorList>
    </citation>
    <scope>NUCLEOTIDE SEQUENCE</scope>
    <source>
        <strain evidence="14">CGMCC 1.12181</strain>
    </source>
</reference>
<dbReference type="AlphaFoldDB" id="A0A917CD30"/>
<evidence type="ECO:0000256" key="5">
    <source>
        <dbReference type="ARBA" id="ARBA00037569"/>
    </source>
</evidence>
<dbReference type="HAMAP" id="MF_01547">
    <property type="entry name" value="RNA_methyltr_E"/>
    <property type="match status" value="1"/>
</dbReference>
<dbReference type="Pfam" id="PF01728">
    <property type="entry name" value="FtsJ"/>
    <property type="match status" value="1"/>
</dbReference>
<evidence type="ECO:0000313" key="15">
    <source>
        <dbReference type="Proteomes" id="UP000605253"/>
    </source>
</evidence>
<keyword evidence="4 11" id="KW-0949">S-adenosyl-L-methionine</keyword>
<dbReference type="EMBL" id="BMEO01000001">
    <property type="protein sequence ID" value="GGF84885.1"/>
    <property type="molecule type" value="Genomic_DNA"/>
</dbReference>
<dbReference type="InterPro" id="IPR029063">
    <property type="entry name" value="SAM-dependent_MTases_sf"/>
</dbReference>
<evidence type="ECO:0000256" key="7">
    <source>
        <dbReference type="ARBA" id="ARBA00041129"/>
    </source>
</evidence>
<dbReference type="Gene3D" id="3.40.50.150">
    <property type="entry name" value="Vaccinia Virus protein VP39"/>
    <property type="match status" value="1"/>
</dbReference>
<evidence type="ECO:0000256" key="11">
    <source>
        <dbReference type="HAMAP-Rule" id="MF_01547"/>
    </source>
</evidence>
<comment type="catalytic activity">
    <reaction evidence="10 11">
        <text>uridine(2552) in 23S rRNA + S-adenosyl-L-methionine = 2'-O-methyluridine(2552) in 23S rRNA + S-adenosyl-L-homocysteine + H(+)</text>
        <dbReference type="Rhea" id="RHEA:42720"/>
        <dbReference type="Rhea" id="RHEA-COMP:10202"/>
        <dbReference type="Rhea" id="RHEA-COMP:10203"/>
        <dbReference type="ChEBI" id="CHEBI:15378"/>
        <dbReference type="ChEBI" id="CHEBI:57856"/>
        <dbReference type="ChEBI" id="CHEBI:59789"/>
        <dbReference type="ChEBI" id="CHEBI:65315"/>
        <dbReference type="ChEBI" id="CHEBI:74478"/>
        <dbReference type="EC" id="2.1.1.166"/>
    </reaction>
</comment>
<feature type="active site" description="Proton acceptor" evidence="11 12">
    <location>
        <position position="161"/>
    </location>
</feature>
<dbReference type="InterPro" id="IPR050082">
    <property type="entry name" value="RNA_methyltr_RlmE"/>
</dbReference>
<keyword evidence="3 11" id="KW-0808">Transferase</keyword>
<proteinExistence type="inferred from homology"/>
<evidence type="ECO:0000256" key="2">
    <source>
        <dbReference type="ARBA" id="ARBA00022603"/>
    </source>
</evidence>
<dbReference type="GO" id="GO:0008650">
    <property type="term" value="F:rRNA (uridine-2'-O-)-methyltransferase activity"/>
    <property type="evidence" value="ECO:0007669"/>
    <property type="project" value="UniProtKB-UniRule"/>
</dbReference>
<dbReference type="EC" id="2.1.1.166" evidence="6 11"/>
<evidence type="ECO:0000259" key="13">
    <source>
        <dbReference type="Pfam" id="PF01728"/>
    </source>
</evidence>
<dbReference type="PIRSF" id="PIRSF005461">
    <property type="entry name" value="23S_rRNA_mtase"/>
    <property type="match status" value="1"/>
</dbReference>
<dbReference type="RefSeq" id="WP_188363834.1">
    <property type="nucleotide sequence ID" value="NZ_BAABJF010000011.1"/>
</dbReference>
<evidence type="ECO:0000256" key="8">
    <source>
        <dbReference type="ARBA" id="ARBA00041995"/>
    </source>
</evidence>
<keyword evidence="15" id="KW-1185">Reference proteome</keyword>
<dbReference type="SUPFAM" id="SSF53335">
    <property type="entry name" value="S-adenosyl-L-methionine-dependent methyltransferases"/>
    <property type="match status" value="1"/>
</dbReference>
<evidence type="ECO:0000313" key="14">
    <source>
        <dbReference type="EMBL" id="GGF84885.1"/>
    </source>
</evidence>
<keyword evidence="11" id="KW-0963">Cytoplasm</keyword>
<gene>
    <name evidence="11 14" type="primary">rlmE</name>
    <name evidence="11" type="synonym">ftsJ</name>
    <name evidence="11" type="synonym">rrmJ</name>
    <name evidence="14" type="ORF">GCM10011365_02380</name>
</gene>
<evidence type="ECO:0000256" key="10">
    <source>
        <dbReference type="ARBA" id="ARBA00048970"/>
    </source>
</evidence>
<evidence type="ECO:0000256" key="4">
    <source>
        <dbReference type="ARBA" id="ARBA00022691"/>
    </source>
</evidence>
<dbReference type="PANTHER" id="PTHR10920">
    <property type="entry name" value="RIBOSOMAL RNA METHYLTRANSFERASE"/>
    <property type="match status" value="1"/>
</dbReference>
<reference evidence="14" key="2">
    <citation type="submission" date="2020-09" db="EMBL/GenBank/DDBJ databases">
        <authorList>
            <person name="Sun Q."/>
            <person name="Zhou Y."/>
        </authorList>
    </citation>
    <scope>NUCLEOTIDE SEQUENCE</scope>
    <source>
        <strain evidence="14">CGMCC 1.12181</strain>
    </source>
</reference>
<evidence type="ECO:0000256" key="12">
    <source>
        <dbReference type="PIRSR" id="PIRSR005461-1"/>
    </source>
</evidence>
<keyword evidence="1 11" id="KW-0698">rRNA processing</keyword>
<sequence length="207" mass="23005">MARSKSSNQWLQEHFTDEYVKKSQQQGYRARSAYKLIEIIDKYDLLSGVDSVVDLGAAPGGWCQVVQQKSTDKLTIIGLDLLAIEPISGVHFIQGDFTDDTVYQTLLDTLNGQKINLVLSDMAPNLSGVSATDQPKSMYLAELALDFCRQSLEPGGSHVVKLFQGEGFDEHLKLMRACFQRVVIVKPDSSRARSREVFAIGMGFKNL</sequence>
<comment type="function">
    <text evidence="5 11">Specifically methylates the uridine in position 2552 of 23S rRNA at the 2'-O position of the ribose in the fully assembled 50S ribosomal subunit.</text>
</comment>
<accession>A0A917CD30</accession>
<comment type="similarity">
    <text evidence="11">Belongs to the class I-like SAM-binding methyltransferase superfamily. RNA methyltransferase RlmE family.</text>
</comment>
<evidence type="ECO:0000256" key="1">
    <source>
        <dbReference type="ARBA" id="ARBA00022552"/>
    </source>
</evidence>
<keyword evidence="2 11" id="KW-0489">Methyltransferase</keyword>
<feature type="binding site" evidence="11">
    <location>
        <position position="96"/>
    </location>
    <ligand>
        <name>S-adenosyl-L-methionine</name>
        <dbReference type="ChEBI" id="CHEBI:59789"/>
    </ligand>
</feature>
<evidence type="ECO:0000256" key="9">
    <source>
        <dbReference type="ARBA" id="ARBA00042745"/>
    </source>
</evidence>
<comment type="caution">
    <text evidence="14">The sequence shown here is derived from an EMBL/GenBank/DDBJ whole genome shotgun (WGS) entry which is preliminary data.</text>
</comment>
<name>A0A917CD30_9GAMM</name>
<dbReference type="FunFam" id="3.40.50.150:FF:000005">
    <property type="entry name" value="Ribosomal RNA large subunit methyltransferase E"/>
    <property type="match status" value="1"/>
</dbReference>
<feature type="binding site" evidence="11">
    <location>
        <position position="60"/>
    </location>
    <ligand>
        <name>S-adenosyl-L-methionine</name>
        <dbReference type="ChEBI" id="CHEBI:59789"/>
    </ligand>
</feature>
<protein>
    <recommendedName>
        <fullName evidence="7 11">Ribosomal RNA large subunit methyltransferase E</fullName>
        <ecNumber evidence="6 11">2.1.1.166</ecNumber>
    </recommendedName>
    <alternativeName>
        <fullName evidence="9 11">23S rRNA Um2552 methyltransferase</fullName>
    </alternativeName>
    <alternativeName>
        <fullName evidence="8 11">rRNA (uridine-2'-O-)-methyltransferase</fullName>
    </alternativeName>
</protein>
<evidence type="ECO:0000256" key="6">
    <source>
        <dbReference type="ARBA" id="ARBA00038861"/>
    </source>
</evidence>
<evidence type="ECO:0000256" key="3">
    <source>
        <dbReference type="ARBA" id="ARBA00022679"/>
    </source>
</evidence>
<organism evidence="14 15">
    <name type="scientific">Marinicella pacifica</name>
    <dbReference type="NCBI Taxonomy" id="1171543"/>
    <lineage>
        <taxon>Bacteria</taxon>
        <taxon>Pseudomonadati</taxon>
        <taxon>Pseudomonadota</taxon>
        <taxon>Gammaproteobacteria</taxon>
        <taxon>Lysobacterales</taxon>
        <taxon>Marinicellaceae</taxon>
        <taxon>Marinicella</taxon>
    </lineage>
</organism>
<dbReference type="PANTHER" id="PTHR10920:SF18">
    <property type="entry name" value="RRNA METHYLTRANSFERASE 2, MITOCHONDRIAL"/>
    <property type="match status" value="1"/>
</dbReference>
<comment type="subcellular location">
    <subcellularLocation>
        <location evidence="11">Cytoplasm</location>
    </subcellularLocation>
</comment>
<dbReference type="InterPro" id="IPR015507">
    <property type="entry name" value="rRNA-MeTfrase_E"/>
</dbReference>